<gene>
    <name evidence="1" type="ORF">FWILDA_LOCUS13837</name>
</gene>
<evidence type="ECO:0000313" key="2">
    <source>
        <dbReference type="Proteomes" id="UP001153678"/>
    </source>
</evidence>
<dbReference type="Proteomes" id="UP001153678">
    <property type="component" value="Unassembled WGS sequence"/>
</dbReference>
<organism evidence="1 2">
    <name type="scientific">Funneliformis geosporum</name>
    <dbReference type="NCBI Taxonomy" id="1117311"/>
    <lineage>
        <taxon>Eukaryota</taxon>
        <taxon>Fungi</taxon>
        <taxon>Fungi incertae sedis</taxon>
        <taxon>Mucoromycota</taxon>
        <taxon>Glomeromycotina</taxon>
        <taxon>Glomeromycetes</taxon>
        <taxon>Glomerales</taxon>
        <taxon>Glomeraceae</taxon>
        <taxon>Funneliformis</taxon>
    </lineage>
</organism>
<dbReference type="AlphaFoldDB" id="A0A9W4X5Y5"/>
<accession>A0A9W4X5Y5</accession>
<reference evidence="1" key="1">
    <citation type="submission" date="2022-08" db="EMBL/GenBank/DDBJ databases">
        <authorList>
            <person name="Kallberg Y."/>
            <person name="Tangrot J."/>
            <person name="Rosling A."/>
        </authorList>
    </citation>
    <scope>NUCLEOTIDE SEQUENCE</scope>
    <source>
        <strain evidence="1">Wild A</strain>
    </source>
</reference>
<dbReference type="EMBL" id="CAMKVN010005496">
    <property type="protein sequence ID" value="CAI2188950.1"/>
    <property type="molecule type" value="Genomic_DNA"/>
</dbReference>
<sequence>CDDETVPGSDQVNLAMKCQEGADFWHKDEGYNNLATCGYLGIQYSNLTNKVSLDSFHQNELNAFSFEAVIPFRTFQVRHSARKLYHLPLALDSEKIEKDYSKIKADFRRSLPETNSITSLKAIFKQLRWLHRNDIPAPSIITLCSLIIHPLIPRGFVIHLIIRGLVTATVDTNVDIAFVFDLVKCRVPFLPAKIQNGKKIEIARVQRGLPNFQTIVESLARFPEVLRFKELRAKRR</sequence>
<protein>
    <submittedName>
        <fullName evidence="1">6408_t:CDS:1</fullName>
    </submittedName>
</protein>
<evidence type="ECO:0000313" key="1">
    <source>
        <dbReference type="EMBL" id="CAI2188950.1"/>
    </source>
</evidence>
<name>A0A9W4X5Y5_9GLOM</name>
<proteinExistence type="predicted"/>
<comment type="caution">
    <text evidence="1">The sequence shown here is derived from an EMBL/GenBank/DDBJ whole genome shotgun (WGS) entry which is preliminary data.</text>
</comment>
<keyword evidence="2" id="KW-1185">Reference proteome</keyword>
<feature type="non-terminal residue" evidence="1">
    <location>
        <position position="236"/>
    </location>
</feature>